<protein>
    <submittedName>
        <fullName evidence="2">Restriction endonuclease</fullName>
    </submittedName>
</protein>
<evidence type="ECO:0000259" key="1">
    <source>
        <dbReference type="Pfam" id="PF04471"/>
    </source>
</evidence>
<dbReference type="EMBL" id="JBHRRZ010000009">
    <property type="protein sequence ID" value="MFC2947671.1"/>
    <property type="molecule type" value="Genomic_DNA"/>
</dbReference>
<evidence type="ECO:0000313" key="3">
    <source>
        <dbReference type="Proteomes" id="UP001595387"/>
    </source>
</evidence>
<keyword evidence="3" id="KW-1185">Reference proteome</keyword>
<reference evidence="3" key="1">
    <citation type="journal article" date="2019" name="Int. J. Syst. Evol. Microbiol.">
        <title>The Global Catalogue of Microorganisms (GCM) 10K type strain sequencing project: providing services to taxonomists for standard genome sequencing and annotation.</title>
        <authorList>
            <consortium name="The Broad Institute Genomics Platform"/>
            <consortium name="The Broad Institute Genome Sequencing Center for Infectious Disease"/>
            <person name="Wu L."/>
            <person name="Ma J."/>
        </authorList>
    </citation>
    <scope>NUCLEOTIDE SEQUENCE [LARGE SCALE GENOMIC DNA]</scope>
    <source>
        <strain evidence="3">KCTC 13193</strain>
    </source>
</reference>
<dbReference type="PANTHER" id="PTHR30015">
    <property type="entry name" value="MRR RESTRICTION SYSTEM PROTEIN"/>
    <property type="match status" value="1"/>
</dbReference>
<dbReference type="GO" id="GO:0004519">
    <property type="term" value="F:endonuclease activity"/>
    <property type="evidence" value="ECO:0007669"/>
    <property type="project" value="UniProtKB-KW"/>
</dbReference>
<dbReference type="Gene3D" id="3.40.1350.10">
    <property type="match status" value="1"/>
</dbReference>
<sequence length="95" mass="10546">MSGRRFKKYHQALLKARGHYVQLTPASGDYGADLILATKGKRIAVQAKGYKKNVGVKAIQEIASAKSHYKSDECWVITNSFFTEQAKKLASSNKI</sequence>
<comment type="caution">
    <text evidence="2">The sequence shown here is derived from an EMBL/GenBank/DDBJ whole genome shotgun (WGS) entry which is preliminary data.</text>
</comment>
<accession>A0ABV7A3L6</accession>
<dbReference type="InterPro" id="IPR011335">
    <property type="entry name" value="Restrct_endonuc-II-like"/>
</dbReference>
<dbReference type="InterPro" id="IPR052906">
    <property type="entry name" value="Type_IV_Methyl-Rstrct_Enzyme"/>
</dbReference>
<dbReference type="Proteomes" id="UP001595387">
    <property type="component" value="Unassembled WGS sequence"/>
</dbReference>
<proteinExistence type="predicted"/>
<dbReference type="Pfam" id="PF04471">
    <property type="entry name" value="Mrr_cat"/>
    <property type="match status" value="1"/>
</dbReference>
<keyword evidence="2" id="KW-0255">Endonuclease</keyword>
<feature type="domain" description="Restriction endonuclease type IV Mrr" evidence="1">
    <location>
        <begin position="1"/>
        <end position="94"/>
    </location>
</feature>
<dbReference type="InterPro" id="IPR011856">
    <property type="entry name" value="tRNA_endonuc-like_dom_sf"/>
</dbReference>
<dbReference type="InterPro" id="IPR007560">
    <property type="entry name" value="Restrct_endonuc_IV_Mrr"/>
</dbReference>
<keyword evidence="2" id="KW-0540">Nuclease</keyword>
<name>A0ABV7A3L6_9BACI</name>
<organism evidence="2 3">
    <name type="scientific">Virgibacillus sediminis</name>
    <dbReference type="NCBI Taxonomy" id="202260"/>
    <lineage>
        <taxon>Bacteria</taxon>
        <taxon>Bacillati</taxon>
        <taxon>Bacillota</taxon>
        <taxon>Bacilli</taxon>
        <taxon>Bacillales</taxon>
        <taxon>Bacillaceae</taxon>
        <taxon>Virgibacillus</taxon>
    </lineage>
</organism>
<keyword evidence="2" id="KW-0378">Hydrolase</keyword>
<dbReference type="SUPFAM" id="SSF52980">
    <property type="entry name" value="Restriction endonuclease-like"/>
    <property type="match status" value="1"/>
</dbReference>
<dbReference type="RefSeq" id="WP_390303783.1">
    <property type="nucleotide sequence ID" value="NZ_JBHRRZ010000009.1"/>
</dbReference>
<dbReference type="PANTHER" id="PTHR30015:SF6">
    <property type="entry name" value="SLL1429 PROTEIN"/>
    <property type="match status" value="1"/>
</dbReference>
<evidence type="ECO:0000313" key="2">
    <source>
        <dbReference type="EMBL" id="MFC2947671.1"/>
    </source>
</evidence>
<gene>
    <name evidence="2" type="ORF">ACFODW_04805</name>
</gene>